<organism evidence="1 2">
    <name type="scientific">Staphylococcus pseudintermedius</name>
    <dbReference type="NCBI Taxonomy" id="283734"/>
    <lineage>
        <taxon>Bacteria</taxon>
        <taxon>Bacillati</taxon>
        <taxon>Bacillota</taxon>
        <taxon>Bacilli</taxon>
        <taxon>Bacillales</taxon>
        <taxon>Staphylococcaceae</taxon>
        <taxon>Staphylococcus</taxon>
        <taxon>Staphylococcus intermedius group</taxon>
    </lineage>
</organism>
<proteinExistence type="predicted"/>
<accession>A0A317Z669</accession>
<name>A0A317Z669_STAPS</name>
<protein>
    <submittedName>
        <fullName evidence="1">Alcohol dehydrogenase</fullName>
    </submittedName>
</protein>
<dbReference type="Gene3D" id="3.90.180.10">
    <property type="entry name" value="Medium-chain alcohol dehydrogenases, catalytic domain"/>
    <property type="match status" value="1"/>
</dbReference>
<dbReference type="Proteomes" id="UP000246351">
    <property type="component" value="Unassembled WGS sequence"/>
</dbReference>
<dbReference type="AlphaFoldDB" id="A0A317Z669"/>
<comment type="caution">
    <text evidence="1">The sequence shown here is derived from an EMBL/GenBank/DDBJ whole genome shotgun (WGS) entry which is preliminary data.</text>
</comment>
<sequence>AKVDAGQYQTTLNSVLTGLTPENVLKAHEMMEAQSHIGKLVIEIVE</sequence>
<feature type="non-terminal residue" evidence="1">
    <location>
        <position position="1"/>
    </location>
</feature>
<evidence type="ECO:0000313" key="2">
    <source>
        <dbReference type="Proteomes" id="UP000246351"/>
    </source>
</evidence>
<gene>
    <name evidence="1" type="ORF">DD924_12190</name>
</gene>
<evidence type="ECO:0000313" key="1">
    <source>
        <dbReference type="EMBL" id="PWZ97564.1"/>
    </source>
</evidence>
<reference evidence="1 2" key="1">
    <citation type="journal article" date="2018" name="Vet. Microbiol.">
        <title>Clonal diversity and geographic distribution of methicillin-resistant Staphylococcus pseudintermedius from Australian animals: Discovery of novel sequence types.</title>
        <authorList>
            <person name="Worthing K.A."/>
            <person name="Abraham S."/>
            <person name="Coombs G.W."/>
            <person name="Pang S."/>
            <person name="Saputra S."/>
            <person name="Jordan D."/>
            <person name="Trott D.J."/>
            <person name="Norris J.M."/>
        </authorList>
    </citation>
    <scope>NUCLEOTIDE SEQUENCE [LARGE SCALE GENOMIC DNA]</scope>
    <source>
        <strain evidence="1 2">ST71 3</strain>
    </source>
</reference>
<dbReference type="EMBL" id="QEIV01001201">
    <property type="protein sequence ID" value="PWZ97564.1"/>
    <property type="molecule type" value="Genomic_DNA"/>
</dbReference>